<dbReference type="PANTHER" id="PTHR30121:SF6">
    <property type="entry name" value="SLR6007 PROTEIN"/>
    <property type="match status" value="1"/>
</dbReference>
<gene>
    <name evidence="2" type="ORF">LKE05_11030</name>
</gene>
<feature type="domain" description="Helicase HerA central" evidence="1">
    <location>
        <begin position="301"/>
        <end position="441"/>
    </location>
</feature>
<dbReference type="PANTHER" id="PTHR30121">
    <property type="entry name" value="UNCHARACTERIZED PROTEIN YJGR-RELATED"/>
    <property type="match status" value="1"/>
</dbReference>
<dbReference type="InterPro" id="IPR051162">
    <property type="entry name" value="T4SS_component"/>
</dbReference>
<protein>
    <submittedName>
        <fullName evidence="2">DUF87 domain-containing protein</fullName>
    </submittedName>
</protein>
<accession>A0AAE3E148</accession>
<dbReference type="EMBL" id="JAJEQM010000016">
    <property type="protein sequence ID" value="MCC2211320.1"/>
    <property type="molecule type" value="Genomic_DNA"/>
</dbReference>
<sequence length="696" mass="78579">MVKKIIIFLLIVIALVVITMLNKSNNKKVKKANNRKTNTIKNEKKTPVKDVALVEERTSSKKKEVEIDPMLKAILDTVAPISVSFDQNSFRFGDKIVRAYAITQYTPHPKFGWLADIMGIPNTIVSTLYTPTSNADLMQALAKTLNVMRGTAESTRNYIEQQRVEQGIENAEETIKRLDRTGESVGRFSCIVLAFGTSKEEFQKSCSRVESKISALNLRVKILSNLQKEGFMSAFPTYTPQADVLRCSEKIITQSAMEFGMPIASSAFSDDTGCHFAEDTNGNMIILDMWKRIGDRTNSNFTVMGMPGKGKSFSVKSILLGEWMRGTRIYIIDPEREYVQMVEDEMEGEVLKVGANSKGSMINPLQIRTVSSSSKDEKNPDEEDTANLASHLKTVETFFDLYLEDITASQKALLKDMTIKAYAKYGITFESDIYHLTNNDYPVMKDIYDLIEFEITKLDMKKKRGENVSTVEYNDYVQLRGLMKDIAVGGDSFIWNGETTIHSDSKVVALDTSGFAEGNEKLKKIQYFNVLTWVWEQASQNREERCIIVADEAYMMIDQRVPTALIHMRNMAKRGRKYNVSIMTISHSVVDFLAPAIKQYGQELIGTSCYKMFFGCEGQNLLELSNLYDLKEAERDFLLGAEQGYALAQFGSKRVIVHFKVGDYKKRRISGGGEGVETKKKNTSNRDNVVWQSVNA</sequence>
<dbReference type="InterPro" id="IPR027417">
    <property type="entry name" value="P-loop_NTPase"/>
</dbReference>
<organism evidence="2 3">
    <name type="scientific">Hominilimicola fabiformis</name>
    <dbReference type="NCBI Taxonomy" id="2885356"/>
    <lineage>
        <taxon>Bacteria</taxon>
        <taxon>Bacillati</taxon>
        <taxon>Bacillota</taxon>
        <taxon>Clostridia</taxon>
        <taxon>Eubacteriales</taxon>
        <taxon>Oscillospiraceae</taxon>
        <taxon>Hominilimicola</taxon>
    </lineage>
</organism>
<evidence type="ECO:0000259" key="1">
    <source>
        <dbReference type="Pfam" id="PF01935"/>
    </source>
</evidence>
<evidence type="ECO:0000313" key="2">
    <source>
        <dbReference type="EMBL" id="MCC2211320.1"/>
    </source>
</evidence>
<comment type="caution">
    <text evidence="2">The sequence shown here is derived from an EMBL/GenBank/DDBJ whole genome shotgun (WGS) entry which is preliminary data.</text>
</comment>
<keyword evidence="3" id="KW-1185">Reference proteome</keyword>
<proteinExistence type="predicted"/>
<dbReference type="Pfam" id="PF01935">
    <property type="entry name" value="DUF87"/>
    <property type="match status" value="1"/>
</dbReference>
<dbReference type="RefSeq" id="WP_117968299.1">
    <property type="nucleotide sequence ID" value="NZ_JAJEQM010000016.1"/>
</dbReference>
<dbReference type="AlphaFoldDB" id="A0AAE3E148"/>
<dbReference type="InterPro" id="IPR002789">
    <property type="entry name" value="HerA_central"/>
</dbReference>
<dbReference type="Proteomes" id="UP001198242">
    <property type="component" value="Unassembled WGS sequence"/>
</dbReference>
<dbReference type="CDD" id="cd01127">
    <property type="entry name" value="TrwB_TraG_TraD_VirD4"/>
    <property type="match status" value="1"/>
</dbReference>
<dbReference type="Gene3D" id="3.40.50.300">
    <property type="entry name" value="P-loop containing nucleotide triphosphate hydrolases"/>
    <property type="match status" value="1"/>
</dbReference>
<name>A0AAE3E148_9FIRM</name>
<evidence type="ECO:0000313" key="3">
    <source>
        <dbReference type="Proteomes" id="UP001198242"/>
    </source>
</evidence>
<reference evidence="2 3" key="1">
    <citation type="submission" date="2021-10" db="EMBL/GenBank/DDBJ databases">
        <title>Anaerobic single-cell dispensing facilitates the cultivation of human gut bacteria.</title>
        <authorList>
            <person name="Afrizal A."/>
        </authorList>
    </citation>
    <scope>NUCLEOTIDE SEQUENCE [LARGE SCALE GENOMIC DNA]</scope>
    <source>
        <strain evidence="2 3">CLA-AA-H232</strain>
    </source>
</reference>
<dbReference type="SUPFAM" id="SSF52540">
    <property type="entry name" value="P-loop containing nucleoside triphosphate hydrolases"/>
    <property type="match status" value="1"/>
</dbReference>
<dbReference type="Gene3D" id="1.10.8.730">
    <property type="match status" value="1"/>
</dbReference>